<feature type="signal peptide" evidence="1">
    <location>
        <begin position="1"/>
        <end position="25"/>
    </location>
</feature>
<keyword evidence="3" id="KW-1185">Reference proteome</keyword>
<dbReference type="AlphaFoldDB" id="A0A4U6D790"/>
<dbReference type="OrthoDB" id="9798438at2"/>
<dbReference type="EMBL" id="SZVO01000002">
    <property type="protein sequence ID" value="TKT93279.1"/>
    <property type="molecule type" value="Genomic_DNA"/>
</dbReference>
<dbReference type="RefSeq" id="WP_137338955.1">
    <property type="nucleotide sequence ID" value="NZ_SZVO01000002.1"/>
</dbReference>
<evidence type="ECO:0000313" key="3">
    <source>
        <dbReference type="Proteomes" id="UP000304900"/>
    </source>
</evidence>
<protein>
    <submittedName>
        <fullName evidence="2">PE-PGRS family protein</fullName>
    </submittedName>
</protein>
<name>A0A4U6D790_9BACT</name>
<evidence type="ECO:0000256" key="1">
    <source>
        <dbReference type="SAM" id="SignalP"/>
    </source>
</evidence>
<dbReference type="SUPFAM" id="SSF63825">
    <property type="entry name" value="YWTD domain"/>
    <property type="match status" value="1"/>
</dbReference>
<dbReference type="PROSITE" id="PS51257">
    <property type="entry name" value="PROKAR_LIPOPROTEIN"/>
    <property type="match status" value="1"/>
</dbReference>
<proteinExistence type="predicted"/>
<keyword evidence="1" id="KW-0732">Signal</keyword>
<accession>A0A4U6D790</accession>
<gene>
    <name evidence="2" type="ORF">FDK13_05345</name>
</gene>
<sequence length="306" mass="33619">MKLYKVRFKLVNILFFITIAGFSISCGDSEVDPVTGRSSEFETIPQKFPITPGVIDEASGLAGSFTINGYIWTLLDSGNPNSLYLLSTDGKTIKEFNIPGSINHDWEAMASGPGPVDGTNYLYIGEIGNNNPPMTTTNIIYRVPEITDISGSFSQDKLEKITFSYPDGPRDAETLLLDPVTKDLFVVSKELDKANIYRLAYPQSTSTTIVAEKIGTIPSVIFTTDGSISYDGNEILVRNYTSVFYWQRKSGETIGQTLLQAPKKTLITAAEPQAEGITFDREAKGFYSLGEIGQATSVSLSYYLRK</sequence>
<organism evidence="2 3">
    <name type="scientific">Dyadobacter frigoris</name>
    <dbReference type="NCBI Taxonomy" id="2576211"/>
    <lineage>
        <taxon>Bacteria</taxon>
        <taxon>Pseudomonadati</taxon>
        <taxon>Bacteroidota</taxon>
        <taxon>Cytophagia</taxon>
        <taxon>Cytophagales</taxon>
        <taxon>Spirosomataceae</taxon>
        <taxon>Dyadobacter</taxon>
    </lineage>
</organism>
<evidence type="ECO:0000313" key="2">
    <source>
        <dbReference type="EMBL" id="TKT93279.1"/>
    </source>
</evidence>
<comment type="caution">
    <text evidence="2">The sequence shown here is derived from an EMBL/GenBank/DDBJ whole genome shotgun (WGS) entry which is preliminary data.</text>
</comment>
<reference evidence="2 3" key="1">
    <citation type="submission" date="2019-05" db="EMBL/GenBank/DDBJ databases">
        <title>Dyadobacter AR-3-8 sp. nov., isolated from arctic soil.</title>
        <authorList>
            <person name="Chaudhary D.K."/>
        </authorList>
    </citation>
    <scope>NUCLEOTIDE SEQUENCE [LARGE SCALE GENOMIC DNA]</scope>
    <source>
        <strain evidence="2 3">AR-3-8</strain>
    </source>
</reference>
<feature type="chain" id="PRO_5020426703" evidence="1">
    <location>
        <begin position="26"/>
        <end position="306"/>
    </location>
</feature>
<dbReference type="Proteomes" id="UP000304900">
    <property type="component" value="Unassembled WGS sequence"/>
</dbReference>